<keyword evidence="2" id="KW-1133">Transmembrane helix</keyword>
<dbReference type="Proteomes" id="UP000444721">
    <property type="component" value="Unassembled WGS sequence"/>
</dbReference>
<proteinExistence type="predicted"/>
<dbReference type="VEuPathDB" id="AmoebaDB:FDP41_005877"/>
<keyword evidence="4" id="KW-1185">Reference proteome</keyword>
<evidence type="ECO:0000256" key="1">
    <source>
        <dbReference type="SAM" id="MobiDB-lite"/>
    </source>
</evidence>
<evidence type="ECO:0000313" key="4">
    <source>
        <dbReference type="Proteomes" id="UP000444721"/>
    </source>
</evidence>
<gene>
    <name evidence="3" type="ORF">FDP41_005877</name>
</gene>
<accession>A0A6A5BM28</accession>
<sequence length="214" mass="24667">MSSRRSSLTLSNRSSSRRNVQKPLGKTAKHVIEMTSGNESDDGGRNMIRSMFALLKHRKQWLDRKFRTEPLNQLLNLIANMKEEDMKLDGPNESYFAFLFEQVCLKHLDELEFSVGSNETSSMFRKDLDKNLLKFKTITVYVPKTVKGILKWLGIGIILSLIYSLIMYWKINLRRTHYQSYRLVNGNSIPSLGNMQVSTKQFVSPMRGIVNLGL</sequence>
<name>A0A6A5BM28_NAEFO</name>
<dbReference type="EMBL" id="VFQX01000048">
    <property type="protein sequence ID" value="KAF0975124.1"/>
    <property type="molecule type" value="Genomic_DNA"/>
</dbReference>
<comment type="caution">
    <text evidence="3">The sequence shown here is derived from an EMBL/GenBank/DDBJ whole genome shotgun (WGS) entry which is preliminary data.</text>
</comment>
<dbReference type="GeneID" id="68113095"/>
<protein>
    <submittedName>
        <fullName evidence="3">Uncharacterized protein</fullName>
    </submittedName>
</protein>
<dbReference type="RefSeq" id="XP_044559837.1">
    <property type="nucleotide sequence ID" value="XM_044709449.1"/>
</dbReference>
<dbReference type="VEuPathDB" id="AmoebaDB:NF0073690"/>
<reference evidence="3 4" key="1">
    <citation type="journal article" date="2019" name="Sci. Rep.">
        <title>Nanopore sequencing improves the draft genome of the human pathogenic amoeba Naegleria fowleri.</title>
        <authorList>
            <person name="Liechti N."/>
            <person name="Schurch N."/>
            <person name="Bruggmann R."/>
            <person name="Wittwer M."/>
        </authorList>
    </citation>
    <scope>NUCLEOTIDE SEQUENCE [LARGE SCALE GENOMIC DNA]</scope>
    <source>
        <strain evidence="3 4">ATCC 30894</strain>
    </source>
</reference>
<feature type="transmembrane region" description="Helical" evidence="2">
    <location>
        <begin position="149"/>
        <end position="169"/>
    </location>
</feature>
<feature type="region of interest" description="Disordered" evidence="1">
    <location>
        <begin position="1"/>
        <end position="29"/>
    </location>
</feature>
<evidence type="ECO:0000313" key="3">
    <source>
        <dbReference type="EMBL" id="KAF0975124.1"/>
    </source>
</evidence>
<feature type="compositionally biased region" description="Low complexity" evidence="1">
    <location>
        <begin position="1"/>
        <end position="14"/>
    </location>
</feature>
<dbReference type="AlphaFoldDB" id="A0A6A5BM28"/>
<organism evidence="3 4">
    <name type="scientific">Naegleria fowleri</name>
    <name type="common">Brain eating amoeba</name>
    <dbReference type="NCBI Taxonomy" id="5763"/>
    <lineage>
        <taxon>Eukaryota</taxon>
        <taxon>Discoba</taxon>
        <taxon>Heterolobosea</taxon>
        <taxon>Tetramitia</taxon>
        <taxon>Eutetramitia</taxon>
        <taxon>Vahlkampfiidae</taxon>
        <taxon>Naegleria</taxon>
    </lineage>
</organism>
<dbReference type="OrthoDB" id="10319976at2759"/>
<evidence type="ECO:0000256" key="2">
    <source>
        <dbReference type="SAM" id="Phobius"/>
    </source>
</evidence>
<keyword evidence="2" id="KW-0472">Membrane</keyword>
<dbReference type="VEuPathDB" id="AmoebaDB:NfTy_044470"/>
<keyword evidence="2" id="KW-0812">Transmembrane</keyword>